<dbReference type="Proteomes" id="UP000694871">
    <property type="component" value="Unplaced"/>
</dbReference>
<dbReference type="SMART" id="SM00043">
    <property type="entry name" value="CY"/>
    <property type="match status" value="1"/>
</dbReference>
<dbReference type="InterPro" id="IPR001894">
    <property type="entry name" value="Cathelicidin-like"/>
</dbReference>
<dbReference type="Pfam" id="PF00666">
    <property type="entry name" value="Cathelicidins"/>
    <property type="match status" value="1"/>
</dbReference>
<feature type="chain" id="PRO_5045664319" description="Vipericidin" evidence="11">
    <location>
        <begin position="20"/>
        <end position="170"/>
    </location>
</feature>
<dbReference type="InterPro" id="IPR046350">
    <property type="entry name" value="Cystatin_sf"/>
</dbReference>
<evidence type="ECO:0000256" key="7">
    <source>
        <dbReference type="ARBA" id="ARBA00023157"/>
    </source>
</evidence>
<dbReference type="Gene3D" id="3.10.450.10">
    <property type="match status" value="1"/>
</dbReference>
<protein>
    <recommendedName>
        <fullName evidence="9">Vipericidin</fullName>
    </recommendedName>
</protein>
<organism evidence="13 14">
    <name type="scientific">Gekko japonicus</name>
    <name type="common">Schlegel's Japanese gecko</name>
    <dbReference type="NCBI Taxonomy" id="146911"/>
    <lineage>
        <taxon>Eukaryota</taxon>
        <taxon>Metazoa</taxon>
        <taxon>Chordata</taxon>
        <taxon>Craniata</taxon>
        <taxon>Vertebrata</taxon>
        <taxon>Euteleostomi</taxon>
        <taxon>Lepidosauria</taxon>
        <taxon>Squamata</taxon>
        <taxon>Bifurcata</taxon>
        <taxon>Gekkota</taxon>
        <taxon>Gekkonidae</taxon>
        <taxon>Gekkoninae</taxon>
        <taxon>Gekko</taxon>
    </lineage>
</organism>
<feature type="region of interest" description="Disordered" evidence="10">
    <location>
        <begin position="122"/>
        <end position="142"/>
    </location>
</feature>
<evidence type="ECO:0000256" key="3">
    <source>
        <dbReference type="ARBA" id="ARBA00005320"/>
    </source>
</evidence>
<evidence type="ECO:0000256" key="1">
    <source>
        <dbReference type="ARBA" id="ARBA00004175"/>
    </source>
</evidence>
<evidence type="ECO:0000256" key="6">
    <source>
        <dbReference type="ARBA" id="ARBA00023136"/>
    </source>
</evidence>
<dbReference type="SUPFAM" id="SSF54403">
    <property type="entry name" value="Cystatin/monellin"/>
    <property type="match status" value="1"/>
</dbReference>
<accession>A0ABM1KVV1</accession>
<comment type="similarity">
    <text evidence="3">Belongs to the cathelicidin family.</text>
</comment>
<feature type="domain" description="Cystatin" evidence="12">
    <location>
        <begin position="14"/>
        <end position="124"/>
    </location>
</feature>
<evidence type="ECO:0000256" key="10">
    <source>
        <dbReference type="SAM" id="MobiDB-lite"/>
    </source>
</evidence>
<evidence type="ECO:0000256" key="8">
    <source>
        <dbReference type="ARBA" id="ARBA00023298"/>
    </source>
</evidence>
<keyword evidence="13" id="KW-1185">Reference proteome</keyword>
<evidence type="ECO:0000256" key="11">
    <source>
        <dbReference type="SAM" id="SignalP"/>
    </source>
</evidence>
<evidence type="ECO:0000313" key="13">
    <source>
        <dbReference type="Proteomes" id="UP000694871"/>
    </source>
</evidence>
<keyword evidence="7" id="KW-1015">Disulfide bond</keyword>
<comment type="subcellular location">
    <subcellularLocation>
        <location evidence="2">Secreted</location>
    </subcellularLocation>
    <subcellularLocation>
        <location evidence="1">Target cell membrane</location>
    </subcellularLocation>
</comment>
<gene>
    <name evidence="14" type="primary">LOC107119768</name>
</gene>
<keyword evidence="5" id="KW-1052">Target cell membrane</keyword>
<evidence type="ECO:0000256" key="5">
    <source>
        <dbReference type="ARBA" id="ARBA00022537"/>
    </source>
</evidence>
<keyword evidence="8" id="KW-1053">Target membrane</keyword>
<feature type="signal peptide" evidence="11">
    <location>
        <begin position="1"/>
        <end position="19"/>
    </location>
</feature>
<evidence type="ECO:0000256" key="4">
    <source>
        <dbReference type="ARBA" id="ARBA00022525"/>
    </source>
</evidence>
<keyword evidence="11" id="KW-0732">Signal</keyword>
<name>A0ABM1KVV1_GEKJA</name>
<dbReference type="GeneID" id="107119768"/>
<sequence>MDLLLVGTLLLFLGVSGSASPPAEDSLAPRDAARVVVEAYNQETDTRAVFKLLKFRSTHKTRFDWGVHFSMNFTIKETGCQKTMTSYKPGECKYKPSGAIKECSAEVSFLNFMQDTPLTSVQCTPVQRGSGGKSRSPPRPQTVPVVPRIHVEHYMPSAYITAAQMKIEVE</sequence>
<evidence type="ECO:0000313" key="14">
    <source>
        <dbReference type="RefSeq" id="XP_015277838.1"/>
    </source>
</evidence>
<dbReference type="CDD" id="cd00042">
    <property type="entry name" value="CY"/>
    <property type="match status" value="1"/>
</dbReference>
<evidence type="ECO:0000256" key="9">
    <source>
        <dbReference type="ARBA" id="ARBA00030320"/>
    </source>
</evidence>
<dbReference type="RefSeq" id="XP_015277838.1">
    <property type="nucleotide sequence ID" value="XM_015422352.1"/>
</dbReference>
<keyword evidence="6" id="KW-0472">Membrane</keyword>
<dbReference type="PANTHER" id="PTHR10206:SF0">
    <property type="entry name" value="CATHELICIDIN B1-RELATED"/>
    <property type="match status" value="1"/>
</dbReference>
<evidence type="ECO:0000259" key="12">
    <source>
        <dbReference type="SMART" id="SM00043"/>
    </source>
</evidence>
<proteinExistence type="inferred from homology"/>
<dbReference type="PANTHER" id="PTHR10206">
    <property type="entry name" value="CATHELICIDIN"/>
    <property type="match status" value="1"/>
</dbReference>
<evidence type="ECO:0000256" key="2">
    <source>
        <dbReference type="ARBA" id="ARBA00004613"/>
    </source>
</evidence>
<keyword evidence="4" id="KW-0964">Secreted</keyword>
<dbReference type="InterPro" id="IPR000010">
    <property type="entry name" value="Cystatin_dom"/>
</dbReference>
<reference evidence="14" key="1">
    <citation type="submission" date="2025-08" db="UniProtKB">
        <authorList>
            <consortium name="RefSeq"/>
        </authorList>
    </citation>
    <scope>IDENTIFICATION</scope>
</reference>